<dbReference type="OrthoDB" id="429721at2759"/>
<evidence type="ECO:0000313" key="3">
    <source>
        <dbReference type="Proteomes" id="UP000649617"/>
    </source>
</evidence>
<feature type="region of interest" description="Disordered" evidence="1">
    <location>
        <begin position="529"/>
        <end position="556"/>
    </location>
</feature>
<feature type="compositionally biased region" description="Basic and acidic residues" evidence="1">
    <location>
        <begin position="58"/>
        <end position="67"/>
    </location>
</feature>
<evidence type="ECO:0000256" key="1">
    <source>
        <dbReference type="SAM" id="MobiDB-lite"/>
    </source>
</evidence>
<feature type="non-terminal residue" evidence="2">
    <location>
        <position position="1"/>
    </location>
</feature>
<dbReference type="Proteomes" id="UP000649617">
    <property type="component" value="Unassembled WGS sequence"/>
</dbReference>
<keyword evidence="3" id="KW-1185">Reference proteome</keyword>
<name>A0A812YM70_SYMPI</name>
<proteinExistence type="predicted"/>
<comment type="caution">
    <text evidence="2">The sequence shown here is derived from an EMBL/GenBank/DDBJ whole genome shotgun (WGS) entry which is preliminary data.</text>
</comment>
<feature type="compositionally biased region" description="Polar residues" evidence="1">
    <location>
        <begin position="100"/>
        <end position="110"/>
    </location>
</feature>
<dbReference type="EMBL" id="CAJNIZ010047848">
    <property type="protein sequence ID" value="CAE7776991.1"/>
    <property type="molecule type" value="Genomic_DNA"/>
</dbReference>
<reference evidence="2" key="1">
    <citation type="submission" date="2021-02" db="EMBL/GenBank/DDBJ databases">
        <authorList>
            <person name="Dougan E. K."/>
            <person name="Rhodes N."/>
            <person name="Thang M."/>
            <person name="Chan C."/>
        </authorList>
    </citation>
    <scope>NUCLEOTIDE SEQUENCE</scope>
</reference>
<protein>
    <submittedName>
        <fullName evidence="2">Uncharacterized protein</fullName>
    </submittedName>
</protein>
<sequence>MVPKLEGRMKRLDQAQNRSSVELLCVAEEESTGTITPPEEKSPPPGKAGMMWTADYGPRQRESRGEGGEESTAGRNVSRSPVEPLAPPVLLEKEVYRSGRSGSREMNQGRSGDPEAMMFSGFGQADIDVTVACEADDEKLPPDQEAGICGSMRLSDSDLEGGLAISKTPKRVEPKPSAYTLFGRTVLKEQSGAGALTIALRLALNQTSILPALVKVSSDEVLSYVVQDGSLYLKPFLGVSALAKSRVAMGEDADPEPGKTPRSPGLVFEPFDSSLPLRELVVSLYFKRPEKHRSNLLQTVATLAQVVTANDILELCGGCVTKSSKEILENMTLRSILSKELSDFELDTTEDTAALEVMQKLLNSSGRAVPVLAQPDAPSPSYRTSGRIRILAQFDLAALWTVFGYKDDSDLWWWESEDVTSNIFLHSCVDFLAFGRKNSDGRDQAPVAKVSLDEKLSKVIGRACTSPFRHVVVYEEANDRQLRNPCCEISSHEFVQSLCGAGLLSQLDFNSCKPRPARFRRMFSSHAGITSDSMSKESSAMSPTAQKDPGGPPGTVSFNNMVEVEALVVPVCPVHHGKFMQYEALKELLADFHKLKELAQDPSTCVASCTAFCRSCAKSFGKVQRRPLSASHYKTAIKK</sequence>
<dbReference type="AlphaFoldDB" id="A0A812YM70"/>
<gene>
    <name evidence="2" type="ORF">SPIL2461_LOCUS23021</name>
</gene>
<feature type="compositionally biased region" description="Basic and acidic residues" evidence="1">
    <location>
        <begin position="1"/>
        <end position="13"/>
    </location>
</feature>
<accession>A0A812YM70</accession>
<organism evidence="2 3">
    <name type="scientific">Symbiodinium pilosum</name>
    <name type="common">Dinoflagellate</name>
    <dbReference type="NCBI Taxonomy" id="2952"/>
    <lineage>
        <taxon>Eukaryota</taxon>
        <taxon>Sar</taxon>
        <taxon>Alveolata</taxon>
        <taxon>Dinophyceae</taxon>
        <taxon>Suessiales</taxon>
        <taxon>Symbiodiniaceae</taxon>
        <taxon>Symbiodinium</taxon>
    </lineage>
</organism>
<evidence type="ECO:0000313" key="2">
    <source>
        <dbReference type="EMBL" id="CAE7776991.1"/>
    </source>
</evidence>
<feature type="region of interest" description="Disordered" evidence="1">
    <location>
        <begin position="1"/>
        <end position="113"/>
    </location>
</feature>
<feature type="compositionally biased region" description="Low complexity" evidence="1">
    <location>
        <begin position="531"/>
        <end position="542"/>
    </location>
</feature>